<accession>A0AAX0TZG3</accession>
<feature type="compositionally biased region" description="Low complexity" evidence="1">
    <location>
        <begin position="51"/>
        <end position="71"/>
    </location>
</feature>
<feature type="region of interest" description="Disordered" evidence="1">
    <location>
        <begin position="1"/>
        <end position="73"/>
    </location>
</feature>
<feature type="compositionally biased region" description="Polar residues" evidence="1">
    <location>
        <begin position="1"/>
        <end position="12"/>
    </location>
</feature>
<feature type="compositionally biased region" description="Basic residues" evidence="1">
    <location>
        <begin position="27"/>
        <end position="50"/>
    </location>
</feature>
<reference evidence="2 3" key="1">
    <citation type="submission" date="2017-11" db="EMBL/GenBank/DDBJ databases">
        <title>Molecular characterization of Burkholderia pseudomallei and closely related isolates from Vietnam.</title>
        <authorList>
            <person name="Ustinov D.V."/>
            <person name="Antonov A.S."/>
            <person name="Avdusheva E.F."/>
            <person name="Shpak I.M."/>
            <person name="Zakharova I.B."/>
            <person name="Thi L.A."/>
            <person name="Teteryatnikova N."/>
            <person name="Lopasteyskaya Y.A."/>
            <person name="Kuzyutina J.A."/>
            <person name="Ngo T.N."/>
            <person name="Victorov D.V."/>
        </authorList>
    </citation>
    <scope>NUCLEOTIDE SEQUENCE [LARGE SCALE GENOMIC DNA]</scope>
    <source>
        <strain evidence="2 3">V1512</strain>
    </source>
</reference>
<dbReference type="EMBL" id="PHRB01000070">
    <property type="protein sequence ID" value="PJO61636.1"/>
    <property type="molecule type" value="Genomic_DNA"/>
</dbReference>
<dbReference type="Proteomes" id="UP000231878">
    <property type="component" value="Unassembled WGS sequence"/>
</dbReference>
<evidence type="ECO:0000256" key="1">
    <source>
        <dbReference type="SAM" id="MobiDB-lite"/>
    </source>
</evidence>
<evidence type="ECO:0000313" key="3">
    <source>
        <dbReference type="Proteomes" id="UP000231878"/>
    </source>
</evidence>
<protein>
    <submittedName>
        <fullName evidence="2">Uncharacterized protein</fullName>
    </submittedName>
</protein>
<sequence>MRCATQRNATQRNSRRCSPAQYDPGRPRRLHFRRRHGPRHRVRVRYRRTRGGPPRRAAPHPLQRLPPARGPLARRHAYETPFLYTRAAML</sequence>
<dbReference type="AlphaFoldDB" id="A0AAX0TZG3"/>
<comment type="caution">
    <text evidence="2">The sequence shown here is derived from an EMBL/GenBank/DDBJ whole genome shotgun (WGS) entry which is preliminary data.</text>
</comment>
<name>A0AAX0TZG3_BURPE</name>
<gene>
    <name evidence="2" type="ORF">CWD88_35455</name>
</gene>
<proteinExistence type="predicted"/>
<organism evidence="2 3">
    <name type="scientific">Burkholderia pseudomallei</name>
    <name type="common">Pseudomonas pseudomallei</name>
    <dbReference type="NCBI Taxonomy" id="28450"/>
    <lineage>
        <taxon>Bacteria</taxon>
        <taxon>Pseudomonadati</taxon>
        <taxon>Pseudomonadota</taxon>
        <taxon>Betaproteobacteria</taxon>
        <taxon>Burkholderiales</taxon>
        <taxon>Burkholderiaceae</taxon>
        <taxon>Burkholderia</taxon>
        <taxon>pseudomallei group</taxon>
    </lineage>
</organism>
<evidence type="ECO:0000313" key="2">
    <source>
        <dbReference type="EMBL" id="PJO61636.1"/>
    </source>
</evidence>